<reference evidence="2 3" key="1">
    <citation type="submission" date="2020-05" db="EMBL/GenBank/DDBJ databases">
        <authorList>
            <person name="Whitworth D."/>
        </authorList>
    </citation>
    <scope>NUCLEOTIDE SEQUENCE [LARGE SCALE GENOMIC DNA]</scope>
    <source>
        <strain evidence="2 3">AM005</strain>
    </source>
</reference>
<organism evidence="2 3">
    <name type="scientific">Myxococcus xanthus</name>
    <dbReference type="NCBI Taxonomy" id="34"/>
    <lineage>
        <taxon>Bacteria</taxon>
        <taxon>Pseudomonadati</taxon>
        <taxon>Myxococcota</taxon>
        <taxon>Myxococcia</taxon>
        <taxon>Myxococcales</taxon>
        <taxon>Cystobacterineae</taxon>
        <taxon>Myxococcaceae</taxon>
        <taxon>Myxococcus</taxon>
    </lineage>
</organism>
<dbReference type="Proteomes" id="UP000533080">
    <property type="component" value="Unassembled WGS sequence"/>
</dbReference>
<keyword evidence="1" id="KW-0812">Transmembrane</keyword>
<keyword evidence="1" id="KW-0472">Membrane</keyword>
<dbReference type="EMBL" id="JABFNT010000130">
    <property type="protein sequence ID" value="NOJ82479.1"/>
    <property type="molecule type" value="Genomic_DNA"/>
</dbReference>
<proteinExistence type="predicted"/>
<sequence length="215" mass="22692">MSTPRSRVYMAGSQQGGGRALRLVSGDAQPDSPYPKASLWLRGGARAVDVSVAWGLYVVCGAAGAVVALLFLLLADGMLQGQSVGKRIFGVKVMHLPTRSAARHRDSTLRNAPLALIVLLGMMPAPHGTVAAAAGLIVIGSVEAWCVLRDPLGWRLGDTWAQTQVVDGKVVAGVTVAARTPVAHERASGRLMSAAKVRRGRSSFRKRRGYPCASR</sequence>
<evidence type="ECO:0000313" key="3">
    <source>
        <dbReference type="Proteomes" id="UP000533080"/>
    </source>
</evidence>
<protein>
    <submittedName>
        <fullName evidence="2">RDD family protein</fullName>
    </submittedName>
</protein>
<evidence type="ECO:0000256" key="1">
    <source>
        <dbReference type="SAM" id="Phobius"/>
    </source>
</evidence>
<feature type="transmembrane region" description="Helical" evidence="1">
    <location>
        <begin position="54"/>
        <end position="75"/>
    </location>
</feature>
<comment type="caution">
    <text evidence="2">The sequence shown here is derived from an EMBL/GenBank/DDBJ whole genome shotgun (WGS) entry which is preliminary data.</text>
</comment>
<dbReference type="AlphaFoldDB" id="A0A7Y4ING3"/>
<dbReference type="RefSeq" id="WP_171444364.1">
    <property type="nucleotide sequence ID" value="NZ_JABFNS010000063.1"/>
</dbReference>
<keyword evidence="1" id="KW-1133">Transmembrane helix</keyword>
<gene>
    <name evidence="2" type="ORF">HNV28_29855</name>
</gene>
<evidence type="ECO:0000313" key="2">
    <source>
        <dbReference type="EMBL" id="NOJ82479.1"/>
    </source>
</evidence>
<accession>A0A7Y4ING3</accession>
<name>A0A7Y4ING3_MYXXA</name>